<feature type="signal peptide" evidence="1">
    <location>
        <begin position="1"/>
        <end position="20"/>
    </location>
</feature>
<dbReference type="RefSeq" id="XP_028145466.1">
    <property type="nucleotide sequence ID" value="XM_028289665.1"/>
</dbReference>
<dbReference type="InParanoid" id="A0A6P7G8I5"/>
<dbReference type="AlphaFoldDB" id="A0A6P7G8I5"/>
<keyword evidence="1" id="KW-0732">Signal</keyword>
<gene>
    <name evidence="2" type="primary">LOC114339036</name>
</gene>
<dbReference type="KEGG" id="dvv:114339036"/>
<organism evidence="2">
    <name type="scientific">Diabrotica virgifera virgifera</name>
    <name type="common">western corn rootworm</name>
    <dbReference type="NCBI Taxonomy" id="50390"/>
    <lineage>
        <taxon>Eukaryota</taxon>
        <taxon>Metazoa</taxon>
        <taxon>Ecdysozoa</taxon>
        <taxon>Arthropoda</taxon>
        <taxon>Hexapoda</taxon>
        <taxon>Insecta</taxon>
        <taxon>Pterygota</taxon>
        <taxon>Neoptera</taxon>
        <taxon>Endopterygota</taxon>
        <taxon>Coleoptera</taxon>
        <taxon>Polyphaga</taxon>
        <taxon>Cucujiformia</taxon>
        <taxon>Chrysomeloidea</taxon>
        <taxon>Chrysomelidae</taxon>
        <taxon>Galerucinae</taxon>
        <taxon>Diabroticina</taxon>
        <taxon>Diabroticites</taxon>
        <taxon>Diabrotica</taxon>
    </lineage>
</organism>
<protein>
    <submittedName>
        <fullName evidence="2">Uncharacterized protein LOC114339036</fullName>
    </submittedName>
</protein>
<evidence type="ECO:0000256" key="1">
    <source>
        <dbReference type="SAM" id="SignalP"/>
    </source>
</evidence>
<reference evidence="2" key="1">
    <citation type="submission" date="2025-08" db="UniProtKB">
        <authorList>
            <consortium name="RefSeq"/>
        </authorList>
    </citation>
    <scope>IDENTIFICATION</scope>
    <source>
        <tissue evidence="2">Whole insect</tissue>
    </source>
</reference>
<name>A0A6P7G8I5_DIAVI</name>
<proteinExistence type="predicted"/>
<accession>A0A6P7G8I5</accession>
<evidence type="ECO:0000313" key="2">
    <source>
        <dbReference type="RefSeq" id="XP_028145466.1"/>
    </source>
</evidence>
<feature type="chain" id="PRO_5028373041" evidence="1">
    <location>
        <begin position="21"/>
        <end position="141"/>
    </location>
</feature>
<sequence>MNLVEQCFLLLAVFANVSFGEERNISISTFDFKEANDSLWQLIKEPYKFTKLINEEIFKQFEDKGYVPTERQLKNLTKFTDDIRQLITTVRKLLKDMLPPIIQILYNAVLNVIRRILGSEAQQHIKRITDFLSEIFHWKLN</sequence>